<dbReference type="AlphaFoldDB" id="D2QVJ8"/>
<organism evidence="2 3">
    <name type="scientific">Spirosoma linguale (strain ATCC 33905 / DSM 74 / LMG 10896 / Claus 1)</name>
    <dbReference type="NCBI Taxonomy" id="504472"/>
    <lineage>
        <taxon>Bacteria</taxon>
        <taxon>Pseudomonadati</taxon>
        <taxon>Bacteroidota</taxon>
        <taxon>Cytophagia</taxon>
        <taxon>Cytophagales</taxon>
        <taxon>Cytophagaceae</taxon>
        <taxon>Spirosoma</taxon>
    </lineage>
</organism>
<dbReference type="Proteomes" id="UP000002028">
    <property type="component" value="Plasmid pSLIN02"/>
</dbReference>
<geneLocation type="plasmid" evidence="2 3">
    <name>pSLIN02</name>
</geneLocation>
<dbReference type="EMBL" id="CP001771">
    <property type="protein sequence ID" value="ADB42830.1"/>
    <property type="molecule type" value="Genomic_DNA"/>
</dbReference>
<name>D2QVJ8_SPILD</name>
<keyword evidence="1" id="KW-1133">Transmembrane helix</keyword>
<protein>
    <submittedName>
        <fullName evidence="2">Uncharacterized protein</fullName>
    </submittedName>
</protein>
<keyword evidence="2" id="KW-0614">Plasmid</keyword>
<keyword evidence="1" id="KW-0812">Transmembrane</keyword>
<evidence type="ECO:0000256" key="1">
    <source>
        <dbReference type="SAM" id="Phobius"/>
    </source>
</evidence>
<keyword evidence="1" id="KW-0472">Membrane</keyword>
<gene>
    <name evidence="2" type="ordered locus">Slin_6882</name>
</gene>
<feature type="transmembrane region" description="Helical" evidence="1">
    <location>
        <begin position="19"/>
        <end position="37"/>
    </location>
</feature>
<evidence type="ECO:0000313" key="2">
    <source>
        <dbReference type="EMBL" id="ADB42830.1"/>
    </source>
</evidence>
<keyword evidence="3" id="KW-1185">Reference proteome</keyword>
<sequence length="40" mass="4478">MKDCCKTGDVPPTPPWKKYLNWLLYAVLGGIVLLAAWQST</sequence>
<reference evidence="2 3" key="1">
    <citation type="journal article" date="2010" name="Stand. Genomic Sci.">
        <title>Complete genome sequence of Spirosoma linguale type strain (1).</title>
        <authorList>
            <person name="Lail K."/>
            <person name="Sikorski J."/>
            <person name="Saunders E."/>
            <person name="Lapidus A."/>
            <person name="Glavina Del Rio T."/>
            <person name="Copeland A."/>
            <person name="Tice H."/>
            <person name="Cheng J.-F."/>
            <person name="Lucas S."/>
            <person name="Nolan M."/>
            <person name="Bruce D."/>
            <person name="Goodwin L."/>
            <person name="Pitluck S."/>
            <person name="Ivanova N."/>
            <person name="Mavromatis K."/>
            <person name="Ovchinnikova G."/>
            <person name="Pati A."/>
            <person name="Chen A."/>
            <person name="Palaniappan K."/>
            <person name="Land M."/>
            <person name="Hauser L."/>
            <person name="Chang Y.-J."/>
            <person name="Jeffries C.D."/>
            <person name="Chain P."/>
            <person name="Brettin T."/>
            <person name="Detter J.C."/>
            <person name="Schuetze A."/>
            <person name="Rohde M."/>
            <person name="Tindall B.J."/>
            <person name="Goeker M."/>
            <person name="Bristow J."/>
            <person name="Eisen J.A."/>
            <person name="Markowitz V."/>
            <person name="Hugenholtz P."/>
            <person name="Kyrpides N.C."/>
            <person name="Klenk H.-P."/>
            <person name="Chen F."/>
        </authorList>
    </citation>
    <scope>NUCLEOTIDE SEQUENCE [LARGE SCALE GENOMIC DNA]</scope>
    <source>
        <strain evidence="3">ATCC 33905 / DSM 74 / LMG 10896 / Claus 1</strain>
    </source>
</reference>
<dbReference type="HOGENOM" id="CLU_3296729_0_0_10"/>
<proteinExistence type="predicted"/>
<evidence type="ECO:0000313" key="3">
    <source>
        <dbReference type="Proteomes" id="UP000002028"/>
    </source>
</evidence>
<dbReference type="KEGG" id="sli:Slin_6882"/>
<accession>D2QVJ8</accession>